<dbReference type="GeneID" id="18166336"/>
<dbReference type="GO" id="GO:0000182">
    <property type="term" value="F:rDNA binding"/>
    <property type="evidence" value="ECO:0007669"/>
    <property type="project" value="TreeGrafter"/>
</dbReference>
<reference evidence="2 3" key="1">
    <citation type="journal article" date="2011" name="Genome Biol.">
        <title>Genome sequence of the insect pathogenic fungus Cordyceps militaris, a valued traditional Chinese medicine.</title>
        <authorList>
            <person name="Zheng P."/>
            <person name="Xia Y."/>
            <person name="Xiao G."/>
            <person name="Xiong C."/>
            <person name="Hu X."/>
            <person name="Zhang S."/>
            <person name="Zheng H."/>
            <person name="Huang Y."/>
            <person name="Zhou Y."/>
            <person name="Wang S."/>
            <person name="Zhao G.P."/>
            <person name="Liu X."/>
            <person name="St Leger R.J."/>
            <person name="Wang C."/>
        </authorList>
    </citation>
    <scope>NUCLEOTIDE SEQUENCE [LARGE SCALE GENOMIC DNA]</scope>
    <source>
        <strain evidence="2 3">CM01</strain>
    </source>
</reference>
<dbReference type="Gene3D" id="1.10.10.60">
    <property type="entry name" value="Homeodomain-like"/>
    <property type="match status" value="1"/>
</dbReference>
<dbReference type="RefSeq" id="XP_006669524.1">
    <property type="nucleotide sequence ID" value="XM_006669461.1"/>
</dbReference>
<dbReference type="GO" id="GO:0042790">
    <property type="term" value="P:nucleolar large rRNA transcription by RNA polymerase I"/>
    <property type="evidence" value="ECO:0007669"/>
    <property type="project" value="InterPro"/>
</dbReference>
<name>G3JEB6_CORMM</name>
<accession>G3JEB6</accession>
<dbReference type="GO" id="GO:0000500">
    <property type="term" value="C:RNA polymerase I upstream activating factor complex"/>
    <property type="evidence" value="ECO:0007669"/>
    <property type="project" value="InterPro"/>
</dbReference>
<evidence type="ECO:0000256" key="1">
    <source>
        <dbReference type="SAM" id="MobiDB-lite"/>
    </source>
</evidence>
<dbReference type="SUPFAM" id="SSF46689">
    <property type="entry name" value="Homeodomain-like"/>
    <property type="match status" value="1"/>
</dbReference>
<dbReference type="AlphaFoldDB" id="G3JEB6"/>
<dbReference type="eggNOG" id="ENOG502S6UJ">
    <property type="taxonomic scope" value="Eukaryota"/>
</dbReference>
<dbReference type="STRING" id="983644.G3JEB6"/>
<dbReference type="PANTHER" id="PTHR28079:SF1">
    <property type="entry name" value="RNA POLYMERASE I-SPECIFIC TRANSCRIPTION INITIATION FACTOR RRN5"/>
    <property type="match status" value="1"/>
</dbReference>
<keyword evidence="3" id="KW-1185">Reference proteome</keyword>
<dbReference type="InParanoid" id="G3JEB6"/>
<protein>
    <submittedName>
        <fullName evidence="2">Homeodomain-like protein</fullName>
    </submittedName>
</protein>
<dbReference type="InterPro" id="IPR039601">
    <property type="entry name" value="Rrn5"/>
</dbReference>
<sequence length="585" mass="65624">MGAYESDFEPSGSDSCQHLSGSDDNSDADSARSVILGEDAEEAHSVSDGSANQQSPRKRSGEDDHALRPFKRQRSRLNPDYLDMLNKDIEEAALRVCLDDDDDDTVLPDSQLGLTYWSSPEKHRFFEALARLGRHDLPGIAQRVGTKSTIEVKHYLLVLHEAVAARSASFSRYLAPTEYPAAVELTPPCCHAQEEAADAVSLMQEARENQREEDRWQKYWDITPKLAAELRTKKPKDDAASKLAFTRLFHVSRWLNLSNHVFMNSTIPGNNWRNVDSRPPSMWATTLEDFHSLALSLTRRLLQATLFITMSRIRAKSELGDGIRNTVRKRDVEAAVASLGLPHNMSDMWLKSARRLRLDVYENPPTRNKYEEEEEEEGPMTYDEVEAVLGPKEPSPAPGVGSDLAGFNMDPLNSSDEEDDLAADDSATDDSAADDSAADDSAADDSDAEGQRDHQPLDAEACAVNREVNEMLWFAAAGLRDLPNTRRALRLRVEAERRQEREADAFDEHASNAAETAMWALLHRAAPAPRPKPARPATVRHSTVDLENLYPMNRTWADDLEYRAEWETLQKPVNTVTHDNEDEYD</sequence>
<keyword evidence="2" id="KW-0371">Homeobox</keyword>
<evidence type="ECO:0000313" key="3">
    <source>
        <dbReference type="Proteomes" id="UP000001610"/>
    </source>
</evidence>
<dbReference type="EMBL" id="JH126401">
    <property type="protein sequence ID" value="EGX92941.1"/>
    <property type="molecule type" value="Genomic_DNA"/>
</dbReference>
<dbReference type="PANTHER" id="PTHR28079">
    <property type="entry name" value="RNA POLYMERASE I-SPECIFIC TRANSCRIPTION INITIATION FACTOR RRN5"/>
    <property type="match status" value="1"/>
</dbReference>
<gene>
    <name evidence="2" type="ORF">CCM_04313</name>
</gene>
<proteinExistence type="predicted"/>
<dbReference type="KEGG" id="cmt:CCM_04313"/>
<dbReference type="OMA" id="CCHALDE"/>
<feature type="compositionally biased region" description="Acidic residues" evidence="1">
    <location>
        <begin position="415"/>
        <end position="448"/>
    </location>
</feature>
<keyword evidence="2" id="KW-0238">DNA-binding</keyword>
<dbReference type="GO" id="GO:0001181">
    <property type="term" value="F:RNA polymerase I general transcription initiation factor activity"/>
    <property type="evidence" value="ECO:0007669"/>
    <property type="project" value="TreeGrafter"/>
</dbReference>
<feature type="region of interest" description="Disordered" evidence="1">
    <location>
        <begin position="389"/>
        <end position="455"/>
    </location>
</feature>
<dbReference type="Proteomes" id="UP000001610">
    <property type="component" value="Unassembled WGS sequence"/>
</dbReference>
<feature type="region of interest" description="Disordered" evidence="1">
    <location>
        <begin position="1"/>
        <end position="73"/>
    </location>
</feature>
<dbReference type="VEuPathDB" id="FungiDB:CCM_04313"/>
<organism evidence="2 3">
    <name type="scientific">Cordyceps militaris (strain CM01)</name>
    <name type="common">Caterpillar fungus</name>
    <dbReference type="NCBI Taxonomy" id="983644"/>
    <lineage>
        <taxon>Eukaryota</taxon>
        <taxon>Fungi</taxon>
        <taxon>Dikarya</taxon>
        <taxon>Ascomycota</taxon>
        <taxon>Pezizomycotina</taxon>
        <taxon>Sordariomycetes</taxon>
        <taxon>Hypocreomycetidae</taxon>
        <taxon>Hypocreales</taxon>
        <taxon>Cordycipitaceae</taxon>
        <taxon>Cordyceps</taxon>
    </lineage>
</organism>
<dbReference type="GO" id="GO:0006361">
    <property type="term" value="P:transcription initiation at RNA polymerase I promoter"/>
    <property type="evidence" value="ECO:0007669"/>
    <property type="project" value="TreeGrafter"/>
</dbReference>
<dbReference type="InterPro" id="IPR009057">
    <property type="entry name" value="Homeodomain-like_sf"/>
</dbReference>
<dbReference type="HOGENOM" id="CLU_012849_2_1_1"/>
<dbReference type="OrthoDB" id="2240312at2759"/>
<evidence type="ECO:0000313" key="2">
    <source>
        <dbReference type="EMBL" id="EGX92941.1"/>
    </source>
</evidence>